<dbReference type="PANTHER" id="PTHR13778:SF47">
    <property type="entry name" value="LIPOPOLYSACCHARIDE 1,3-GALACTOSYLTRANSFERASE"/>
    <property type="match status" value="1"/>
</dbReference>
<keyword evidence="6" id="KW-1185">Reference proteome</keyword>
<dbReference type="GO" id="GO:0046872">
    <property type="term" value="F:metal ion binding"/>
    <property type="evidence" value="ECO:0007669"/>
    <property type="project" value="UniProtKB-KW"/>
</dbReference>
<protein>
    <submittedName>
        <fullName evidence="5">General stress protein A</fullName>
    </submittedName>
    <submittedName>
        <fullName evidence="4">Glycosyltransferase family 8 protein</fullName>
    </submittedName>
</protein>
<dbReference type="CDD" id="cd04194">
    <property type="entry name" value="GT8_A4GalT_like"/>
    <property type="match status" value="1"/>
</dbReference>
<dbReference type="AlphaFoldDB" id="A0A2I1M925"/>
<dbReference type="Gene3D" id="3.90.550.10">
    <property type="entry name" value="Spore Coat Polysaccharide Biosynthesis Protein SpsA, Chain A"/>
    <property type="match status" value="1"/>
</dbReference>
<evidence type="ECO:0000313" key="6">
    <source>
        <dbReference type="Proteomes" id="UP000234335"/>
    </source>
</evidence>
<keyword evidence="3" id="KW-0479">Metal-binding</keyword>
<keyword evidence="2 4" id="KW-0808">Transferase</keyword>
<reference evidence="4 6" key="1">
    <citation type="submission" date="2017-12" db="EMBL/GenBank/DDBJ databases">
        <title>Phylogenetic diversity of female urinary microbiome.</title>
        <authorList>
            <person name="Thomas-White K."/>
            <person name="Wolfe A.J."/>
        </authorList>
    </citation>
    <scope>NUCLEOTIDE SEQUENCE [LARGE SCALE GENOMIC DNA]</scope>
    <source>
        <strain evidence="4 6">UMB0119</strain>
    </source>
</reference>
<dbReference type="EMBL" id="UFTA01000002">
    <property type="protein sequence ID" value="SUU91855.1"/>
    <property type="molecule type" value="Genomic_DNA"/>
</dbReference>
<evidence type="ECO:0000256" key="3">
    <source>
        <dbReference type="ARBA" id="ARBA00022723"/>
    </source>
</evidence>
<evidence type="ECO:0000256" key="2">
    <source>
        <dbReference type="ARBA" id="ARBA00022679"/>
    </source>
</evidence>
<keyword evidence="1" id="KW-0328">Glycosyltransferase</keyword>
<evidence type="ECO:0000313" key="4">
    <source>
        <dbReference type="EMBL" id="PKZ16608.1"/>
    </source>
</evidence>
<gene>
    <name evidence="5" type="primary">gspA</name>
    <name evidence="4" type="ORF">CYJ34_05255</name>
    <name evidence="5" type="ORF">NCTC9810_00153</name>
</gene>
<dbReference type="RefSeq" id="WP_101540269.1">
    <property type="nucleotide sequence ID" value="NZ_JBHWQV010000025.1"/>
</dbReference>
<dbReference type="InterPro" id="IPR050748">
    <property type="entry name" value="Glycosyltrans_8_dom-fam"/>
</dbReference>
<organism evidence="4 6">
    <name type="scientific">Anaerococcus octavius</name>
    <dbReference type="NCBI Taxonomy" id="54007"/>
    <lineage>
        <taxon>Bacteria</taxon>
        <taxon>Bacillati</taxon>
        <taxon>Bacillota</taxon>
        <taxon>Tissierellia</taxon>
        <taxon>Tissierellales</taxon>
        <taxon>Peptoniphilaceae</taxon>
        <taxon>Anaerococcus</taxon>
    </lineage>
</organism>
<dbReference type="Pfam" id="PF01501">
    <property type="entry name" value="Glyco_transf_8"/>
    <property type="match status" value="1"/>
</dbReference>
<dbReference type="PANTHER" id="PTHR13778">
    <property type="entry name" value="GLYCOSYLTRANSFERASE 8 DOMAIN-CONTAINING PROTEIN"/>
    <property type="match status" value="1"/>
</dbReference>
<dbReference type="OrthoDB" id="5672604at2"/>
<evidence type="ECO:0000256" key="1">
    <source>
        <dbReference type="ARBA" id="ARBA00022676"/>
    </source>
</evidence>
<dbReference type="GO" id="GO:0016757">
    <property type="term" value="F:glycosyltransferase activity"/>
    <property type="evidence" value="ECO:0007669"/>
    <property type="project" value="UniProtKB-KW"/>
</dbReference>
<dbReference type="Proteomes" id="UP000255124">
    <property type="component" value="Unassembled WGS sequence"/>
</dbReference>
<sequence length="273" mass="32141">MNILVSCDTNYIKPLKTMFYSLFLTNKTNIDIYIMHSSISDENIKLLEDFVKEQSNNKARLINVRVEDEFSGALTTFYYTSEMYYRLLAYKYLPEDLDRVLYLDPDILVLNSLETLYKSDFCDNLFMAAIHTIPTVQSANKARLKVTSEKSDIVNYYNSGILMINLARARQNSYEDKIVKYINSTPKAGLMMPDQDLLNVVFRKEIKEISELKYNYDARRFSAYKLMYNYDIEDVMAKTSILHFCGKRKPWLENSIGKFNSLYKFMWQKALYD</sequence>
<dbReference type="InterPro" id="IPR002495">
    <property type="entry name" value="Glyco_trans_8"/>
</dbReference>
<name>A0A2I1M925_9FIRM</name>
<proteinExistence type="predicted"/>
<dbReference type="InterPro" id="IPR029044">
    <property type="entry name" value="Nucleotide-diphossugar_trans"/>
</dbReference>
<accession>A0A2I1M925</accession>
<reference evidence="5 7" key="2">
    <citation type="submission" date="2018-06" db="EMBL/GenBank/DDBJ databases">
        <authorList>
            <consortium name="Pathogen Informatics"/>
            <person name="Doyle S."/>
        </authorList>
    </citation>
    <scope>NUCLEOTIDE SEQUENCE [LARGE SCALE GENOMIC DNA]</scope>
    <source>
        <strain evidence="5 7">NCTC9810</strain>
    </source>
</reference>
<evidence type="ECO:0000313" key="5">
    <source>
        <dbReference type="EMBL" id="SUU91855.1"/>
    </source>
</evidence>
<dbReference type="Proteomes" id="UP000234335">
    <property type="component" value="Unassembled WGS sequence"/>
</dbReference>
<evidence type="ECO:0000313" key="7">
    <source>
        <dbReference type="Proteomes" id="UP000255124"/>
    </source>
</evidence>
<dbReference type="SUPFAM" id="SSF53448">
    <property type="entry name" value="Nucleotide-diphospho-sugar transferases"/>
    <property type="match status" value="1"/>
</dbReference>
<dbReference type="EMBL" id="PKGS01000003">
    <property type="protein sequence ID" value="PKZ16608.1"/>
    <property type="molecule type" value="Genomic_DNA"/>
</dbReference>